<protein>
    <submittedName>
        <fullName evidence="1">Uncharacterized protein</fullName>
    </submittedName>
</protein>
<evidence type="ECO:0000313" key="1">
    <source>
        <dbReference type="EMBL" id="QJA65308.1"/>
    </source>
</evidence>
<dbReference type="AlphaFoldDB" id="A0A6M3J760"/>
<dbReference type="EMBL" id="MT144826">
    <property type="protein sequence ID" value="QJI00073.1"/>
    <property type="molecule type" value="Genomic_DNA"/>
</dbReference>
<name>A0A6M3J760_9ZZZZ</name>
<gene>
    <name evidence="2" type="ORF">MM415A00356_0045</name>
    <name evidence="1" type="ORF">MM415B00404_0010</name>
    <name evidence="3" type="ORF">TM448B01815_0014</name>
</gene>
<sequence length="165" mass="17898">MPRYGTDYSKTAINLTNPAEVRNLLLEYNKARKMETIHQAALEATAEFKVLAQAQADVGKLYDKLQEAIDLAGSYQDIAEGLYGLKQSRTSVTFDPKAVRKVIPQFAEAVIMETVDGTKVNGLKKGGLITEAQVAKIEVRAALSPAYIIGIAEQPVKGKEGTNAD</sequence>
<organism evidence="1">
    <name type="scientific">viral metagenome</name>
    <dbReference type="NCBI Taxonomy" id="1070528"/>
    <lineage>
        <taxon>unclassified sequences</taxon>
        <taxon>metagenomes</taxon>
        <taxon>organismal metagenomes</taxon>
    </lineage>
</organism>
<reference evidence="1" key="1">
    <citation type="submission" date="2020-03" db="EMBL/GenBank/DDBJ databases">
        <title>The deep terrestrial virosphere.</title>
        <authorList>
            <person name="Holmfeldt K."/>
            <person name="Nilsson E."/>
            <person name="Simone D."/>
            <person name="Lopez-Fernandez M."/>
            <person name="Wu X."/>
            <person name="de Brujin I."/>
            <person name="Lundin D."/>
            <person name="Andersson A."/>
            <person name="Bertilsson S."/>
            <person name="Dopson M."/>
        </authorList>
    </citation>
    <scope>NUCLEOTIDE SEQUENCE</scope>
    <source>
        <strain evidence="2">MM415A00356</strain>
        <strain evidence="1">MM415B00404</strain>
        <strain evidence="3">TM448B01815</strain>
    </source>
</reference>
<accession>A0A6M3J760</accession>
<evidence type="ECO:0000313" key="2">
    <source>
        <dbReference type="EMBL" id="QJA82896.1"/>
    </source>
</evidence>
<proteinExistence type="predicted"/>
<evidence type="ECO:0000313" key="3">
    <source>
        <dbReference type="EMBL" id="QJI00073.1"/>
    </source>
</evidence>
<dbReference type="EMBL" id="MT142498">
    <property type="protein sequence ID" value="QJA82896.1"/>
    <property type="molecule type" value="Genomic_DNA"/>
</dbReference>
<dbReference type="EMBL" id="MT141536">
    <property type="protein sequence ID" value="QJA65308.1"/>
    <property type="molecule type" value="Genomic_DNA"/>
</dbReference>